<dbReference type="OrthoDB" id="3934656at2759"/>
<dbReference type="PRINTS" id="PR00385">
    <property type="entry name" value="P450"/>
</dbReference>
<dbReference type="GO" id="GO:0004497">
    <property type="term" value="F:monooxygenase activity"/>
    <property type="evidence" value="ECO:0007669"/>
    <property type="project" value="UniProtKB-KW"/>
</dbReference>
<dbReference type="InterPro" id="IPR036396">
    <property type="entry name" value="Cyt_P450_sf"/>
</dbReference>
<evidence type="ECO:0000256" key="6">
    <source>
        <dbReference type="ARBA" id="ARBA00022692"/>
    </source>
</evidence>
<sequence>ISTFILAMSLNPHIQTKGKEEIENVLGVGRIPQFHDRSSLLYVEAIYREVMRWHPALPLGVPHKTTQGLVYNGYYLPKGMIMSISEPAIRAMGHNESVYPNPNQFDPERHLRHDGTFPDINSIHAYGFGRRVCAGRYVADATIWITIACLLATMDITKNDDAPSLTSADFSIENYYSDGGFWYVVGCSIVAI</sequence>
<comment type="similarity">
    <text evidence="4">Belongs to the cytochrome P450 family.</text>
</comment>
<accession>A0A4S8KUH1</accession>
<keyword evidence="9" id="KW-0560">Oxidoreductase</keyword>
<organism evidence="15 16">
    <name type="scientific">Dendrothele bispora (strain CBS 962.96)</name>
    <dbReference type="NCBI Taxonomy" id="1314807"/>
    <lineage>
        <taxon>Eukaryota</taxon>
        <taxon>Fungi</taxon>
        <taxon>Dikarya</taxon>
        <taxon>Basidiomycota</taxon>
        <taxon>Agaricomycotina</taxon>
        <taxon>Agaricomycetes</taxon>
        <taxon>Agaricomycetidae</taxon>
        <taxon>Agaricales</taxon>
        <taxon>Agaricales incertae sedis</taxon>
        <taxon>Dendrothele</taxon>
    </lineage>
</organism>
<evidence type="ECO:0000313" key="15">
    <source>
        <dbReference type="EMBL" id="THU79536.1"/>
    </source>
</evidence>
<dbReference type="Gene3D" id="1.10.630.10">
    <property type="entry name" value="Cytochrome P450"/>
    <property type="match status" value="1"/>
</dbReference>
<keyword evidence="10 14" id="KW-0408">Iron</keyword>
<keyword evidence="11" id="KW-0503">Monooxygenase</keyword>
<dbReference type="SUPFAM" id="SSF48264">
    <property type="entry name" value="Cytochrome P450"/>
    <property type="match status" value="1"/>
</dbReference>
<evidence type="ECO:0000256" key="13">
    <source>
        <dbReference type="ARBA" id="ARBA00023180"/>
    </source>
</evidence>
<dbReference type="GO" id="GO:0016020">
    <property type="term" value="C:membrane"/>
    <property type="evidence" value="ECO:0007669"/>
    <property type="project" value="UniProtKB-SubCell"/>
</dbReference>
<evidence type="ECO:0000256" key="9">
    <source>
        <dbReference type="ARBA" id="ARBA00023002"/>
    </source>
</evidence>
<feature type="binding site" description="axial binding residue" evidence="14">
    <location>
        <position position="133"/>
    </location>
    <ligand>
        <name>heme</name>
        <dbReference type="ChEBI" id="CHEBI:30413"/>
    </ligand>
    <ligandPart>
        <name>Fe</name>
        <dbReference type="ChEBI" id="CHEBI:18248"/>
    </ligandPart>
</feature>
<evidence type="ECO:0000256" key="14">
    <source>
        <dbReference type="PIRSR" id="PIRSR602401-1"/>
    </source>
</evidence>
<dbReference type="GO" id="GO:0016705">
    <property type="term" value="F:oxidoreductase activity, acting on paired donors, with incorporation or reduction of molecular oxygen"/>
    <property type="evidence" value="ECO:0007669"/>
    <property type="project" value="InterPro"/>
</dbReference>
<keyword evidence="16" id="KW-1185">Reference proteome</keyword>
<evidence type="ECO:0000256" key="3">
    <source>
        <dbReference type="ARBA" id="ARBA00005179"/>
    </source>
</evidence>
<gene>
    <name evidence="15" type="ORF">K435DRAFT_697573</name>
</gene>
<dbReference type="PANTHER" id="PTHR46300">
    <property type="entry name" value="P450, PUTATIVE (EUROFUNG)-RELATED-RELATED"/>
    <property type="match status" value="1"/>
</dbReference>
<proteinExistence type="inferred from homology"/>
<evidence type="ECO:0000256" key="8">
    <source>
        <dbReference type="ARBA" id="ARBA00022989"/>
    </source>
</evidence>
<evidence type="ECO:0000256" key="11">
    <source>
        <dbReference type="ARBA" id="ARBA00023033"/>
    </source>
</evidence>
<reference evidence="15 16" key="1">
    <citation type="journal article" date="2019" name="Nat. Ecol. Evol.">
        <title>Megaphylogeny resolves global patterns of mushroom evolution.</title>
        <authorList>
            <person name="Varga T."/>
            <person name="Krizsan K."/>
            <person name="Foldi C."/>
            <person name="Dima B."/>
            <person name="Sanchez-Garcia M."/>
            <person name="Sanchez-Ramirez S."/>
            <person name="Szollosi G.J."/>
            <person name="Szarkandi J.G."/>
            <person name="Papp V."/>
            <person name="Albert L."/>
            <person name="Andreopoulos W."/>
            <person name="Angelini C."/>
            <person name="Antonin V."/>
            <person name="Barry K.W."/>
            <person name="Bougher N.L."/>
            <person name="Buchanan P."/>
            <person name="Buyck B."/>
            <person name="Bense V."/>
            <person name="Catcheside P."/>
            <person name="Chovatia M."/>
            <person name="Cooper J."/>
            <person name="Damon W."/>
            <person name="Desjardin D."/>
            <person name="Finy P."/>
            <person name="Geml J."/>
            <person name="Haridas S."/>
            <person name="Hughes K."/>
            <person name="Justo A."/>
            <person name="Karasinski D."/>
            <person name="Kautmanova I."/>
            <person name="Kiss B."/>
            <person name="Kocsube S."/>
            <person name="Kotiranta H."/>
            <person name="LaButti K.M."/>
            <person name="Lechner B.E."/>
            <person name="Liimatainen K."/>
            <person name="Lipzen A."/>
            <person name="Lukacs Z."/>
            <person name="Mihaltcheva S."/>
            <person name="Morgado L.N."/>
            <person name="Niskanen T."/>
            <person name="Noordeloos M.E."/>
            <person name="Ohm R.A."/>
            <person name="Ortiz-Santana B."/>
            <person name="Ovrebo C."/>
            <person name="Racz N."/>
            <person name="Riley R."/>
            <person name="Savchenko A."/>
            <person name="Shiryaev A."/>
            <person name="Soop K."/>
            <person name="Spirin V."/>
            <person name="Szebenyi C."/>
            <person name="Tomsovsky M."/>
            <person name="Tulloss R.E."/>
            <person name="Uehling J."/>
            <person name="Grigoriev I.V."/>
            <person name="Vagvolgyi C."/>
            <person name="Papp T."/>
            <person name="Martin F.M."/>
            <person name="Miettinen O."/>
            <person name="Hibbett D.S."/>
            <person name="Nagy L.G."/>
        </authorList>
    </citation>
    <scope>NUCLEOTIDE SEQUENCE [LARGE SCALE GENOMIC DNA]</scope>
    <source>
        <strain evidence="15 16">CBS 962.96</strain>
    </source>
</reference>
<dbReference type="PRINTS" id="PR00463">
    <property type="entry name" value="EP450I"/>
</dbReference>
<dbReference type="GO" id="GO:0005506">
    <property type="term" value="F:iron ion binding"/>
    <property type="evidence" value="ECO:0007669"/>
    <property type="project" value="InterPro"/>
</dbReference>
<dbReference type="InterPro" id="IPR002401">
    <property type="entry name" value="Cyt_P450_E_grp-I"/>
</dbReference>
<dbReference type="Proteomes" id="UP000297245">
    <property type="component" value="Unassembled WGS sequence"/>
</dbReference>
<feature type="non-terminal residue" evidence="15">
    <location>
        <position position="1"/>
    </location>
</feature>
<evidence type="ECO:0000256" key="5">
    <source>
        <dbReference type="ARBA" id="ARBA00022617"/>
    </source>
</evidence>
<dbReference type="InterPro" id="IPR050364">
    <property type="entry name" value="Cytochrome_P450_fung"/>
</dbReference>
<keyword evidence="5 14" id="KW-0349">Heme</keyword>
<keyword evidence="13" id="KW-0325">Glycoprotein</keyword>
<evidence type="ECO:0000256" key="7">
    <source>
        <dbReference type="ARBA" id="ARBA00022723"/>
    </source>
</evidence>
<evidence type="ECO:0000256" key="10">
    <source>
        <dbReference type="ARBA" id="ARBA00023004"/>
    </source>
</evidence>
<evidence type="ECO:0000256" key="4">
    <source>
        <dbReference type="ARBA" id="ARBA00010617"/>
    </source>
</evidence>
<comment type="cofactor">
    <cofactor evidence="1 14">
        <name>heme</name>
        <dbReference type="ChEBI" id="CHEBI:30413"/>
    </cofactor>
</comment>
<evidence type="ECO:0000313" key="16">
    <source>
        <dbReference type="Proteomes" id="UP000297245"/>
    </source>
</evidence>
<dbReference type="PANTHER" id="PTHR46300:SF2">
    <property type="entry name" value="CYTOCHROME P450 MONOOXYGENASE ALNH-RELATED"/>
    <property type="match status" value="1"/>
</dbReference>
<comment type="pathway">
    <text evidence="3">Secondary metabolite biosynthesis.</text>
</comment>
<name>A0A4S8KUH1_DENBC</name>
<comment type="subcellular location">
    <subcellularLocation>
        <location evidence="2">Membrane</location>
        <topology evidence="2">Single-pass membrane protein</topology>
    </subcellularLocation>
</comment>
<evidence type="ECO:0000256" key="12">
    <source>
        <dbReference type="ARBA" id="ARBA00023136"/>
    </source>
</evidence>
<evidence type="ECO:0000256" key="2">
    <source>
        <dbReference type="ARBA" id="ARBA00004167"/>
    </source>
</evidence>
<keyword evidence="6" id="KW-0812">Transmembrane</keyword>
<dbReference type="Pfam" id="PF00067">
    <property type="entry name" value="p450"/>
    <property type="match status" value="1"/>
</dbReference>
<dbReference type="AlphaFoldDB" id="A0A4S8KUH1"/>
<dbReference type="InterPro" id="IPR001128">
    <property type="entry name" value="Cyt_P450"/>
</dbReference>
<protein>
    <submittedName>
        <fullName evidence="15">Cytochrome P450</fullName>
    </submittedName>
</protein>
<evidence type="ECO:0000256" key="1">
    <source>
        <dbReference type="ARBA" id="ARBA00001971"/>
    </source>
</evidence>
<keyword evidence="7 14" id="KW-0479">Metal-binding</keyword>
<dbReference type="EMBL" id="ML180014">
    <property type="protein sequence ID" value="THU79536.1"/>
    <property type="molecule type" value="Genomic_DNA"/>
</dbReference>
<dbReference type="GO" id="GO:0020037">
    <property type="term" value="F:heme binding"/>
    <property type="evidence" value="ECO:0007669"/>
    <property type="project" value="InterPro"/>
</dbReference>
<keyword evidence="8" id="KW-1133">Transmembrane helix</keyword>
<keyword evidence="12" id="KW-0472">Membrane</keyword>